<feature type="coiled-coil region" evidence="1">
    <location>
        <begin position="333"/>
        <end position="360"/>
    </location>
</feature>
<keyword evidence="1" id="KW-0175">Coiled coil</keyword>
<accession>A0ABN9SBK9</accession>
<evidence type="ECO:0000313" key="3">
    <source>
        <dbReference type="EMBL" id="CAK0829362.1"/>
    </source>
</evidence>
<dbReference type="Proteomes" id="UP001189429">
    <property type="component" value="Unassembled WGS sequence"/>
</dbReference>
<name>A0ABN9SBK9_9DINO</name>
<protein>
    <submittedName>
        <fullName evidence="3">Uncharacterized protein</fullName>
    </submittedName>
</protein>
<organism evidence="3 4">
    <name type="scientific">Prorocentrum cordatum</name>
    <dbReference type="NCBI Taxonomy" id="2364126"/>
    <lineage>
        <taxon>Eukaryota</taxon>
        <taxon>Sar</taxon>
        <taxon>Alveolata</taxon>
        <taxon>Dinophyceae</taxon>
        <taxon>Prorocentrales</taxon>
        <taxon>Prorocentraceae</taxon>
        <taxon>Prorocentrum</taxon>
    </lineage>
</organism>
<sequence>MRVLVQYNDDPGWTHERLLLWPNSSDQASWVVCAAGNDLNTEVLEDYSMIAQWTGRGRYPAGVRNVVAFRRELQLEETVSLVKRGRGEAALELGAASAAQTDYGPAGRPALPLADGVPPPPGPPDDRPPGSWVLAALAGGEEFGCEVELSAAAILRGRRGLDRNAEGEWVPMEYVKMEAVEGRGAPGAGLGPAGGQGDFGACWVDVGETGSRFEEWRKVAQESAQVCRKMCRSGGAPKICFQGWCKETGILRRDRAYHEAQTLPECLRLAGASDQLKLGALASLEVVAGGLPRCTEACARGADRANWGAAKNPAGTSNLDVAPEALRSYASWLSKEGRELEALRARAKVAELEMQETEAVSEGSAGLQGSSFLPLAPLTELPDCWCEGPGAARRRRWLRDGRAACESLNCLRGGAHRADRSPPSLVSQLEMDAAWADVRRRVFSAARRWIDVDSAVAEEEAFAGLLKGKAGCVPLGSTSMGSDERSRLSLPDSVVDAPSSATALPVQARLYLRELARRMLLPPKEAALMRGLDGVPGCHVDPLLQRPRSYGKFA</sequence>
<gene>
    <name evidence="3" type="ORF">PCOR1329_LOCUS28345</name>
</gene>
<comment type="caution">
    <text evidence="3">The sequence shown here is derived from an EMBL/GenBank/DDBJ whole genome shotgun (WGS) entry which is preliminary data.</text>
</comment>
<keyword evidence="4" id="KW-1185">Reference proteome</keyword>
<evidence type="ECO:0000313" key="4">
    <source>
        <dbReference type="Proteomes" id="UP001189429"/>
    </source>
</evidence>
<reference evidence="3" key="1">
    <citation type="submission" date="2023-10" db="EMBL/GenBank/DDBJ databases">
        <authorList>
            <person name="Chen Y."/>
            <person name="Shah S."/>
            <person name="Dougan E. K."/>
            <person name="Thang M."/>
            <person name="Chan C."/>
        </authorList>
    </citation>
    <scope>NUCLEOTIDE SEQUENCE [LARGE SCALE GENOMIC DNA]</scope>
</reference>
<feature type="region of interest" description="Disordered" evidence="2">
    <location>
        <begin position="101"/>
        <end position="130"/>
    </location>
</feature>
<proteinExistence type="predicted"/>
<evidence type="ECO:0000256" key="2">
    <source>
        <dbReference type="SAM" id="MobiDB-lite"/>
    </source>
</evidence>
<dbReference type="EMBL" id="CAUYUJ010010444">
    <property type="protein sequence ID" value="CAK0829362.1"/>
    <property type="molecule type" value="Genomic_DNA"/>
</dbReference>
<feature type="non-terminal residue" evidence="3">
    <location>
        <position position="554"/>
    </location>
</feature>
<evidence type="ECO:0000256" key="1">
    <source>
        <dbReference type="SAM" id="Coils"/>
    </source>
</evidence>